<dbReference type="PROSITE" id="PS50075">
    <property type="entry name" value="CARRIER"/>
    <property type="match status" value="1"/>
</dbReference>
<dbReference type="Gene3D" id="3.30.559.10">
    <property type="entry name" value="Chloramphenicol acetyltransferase-like domain"/>
    <property type="match status" value="1"/>
</dbReference>
<keyword evidence="6" id="KW-1185">Reference proteome</keyword>
<dbReference type="Gene3D" id="3.30.559.30">
    <property type="entry name" value="Nonribosomal peptide synthetase, condensation domain"/>
    <property type="match status" value="1"/>
</dbReference>
<keyword evidence="2" id="KW-0596">Phosphopantetheine</keyword>
<dbReference type="Gene3D" id="1.10.1200.10">
    <property type="entry name" value="ACP-like"/>
    <property type="match status" value="1"/>
</dbReference>
<evidence type="ECO:0000256" key="2">
    <source>
        <dbReference type="ARBA" id="ARBA00022450"/>
    </source>
</evidence>
<dbReference type="GO" id="GO:0005737">
    <property type="term" value="C:cytoplasm"/>
    <property type="evidence" value="ECO:0007669"/>
    <property type="project" value="TreeGrafter"/>
</dbReference>
<dbReference type="Pfam" id="PF00668">
    <property type="entry name" value="Condensation"/>
    <property type="match status" value="1"/>
</dbReference>
<reference evidence="5 6" key="1">
    <citation type="submission" date="2020-02" db="EMBL/GenBank/DDBJ databases">
        <title>Pelistega sp. NLN82 were isolated from wild rodents of the Hainan Island.</title>
        <authorList>
            <person name="Niu N."/>
            <person name="Zhou J."/>
        </authorList>
    </citation>
    <scope>NUCLEOTIDE SEQUENCE [LARGE SCALE GENOMIC DNA]</scope>
    <source>
        <strain evidence="5 6">NLN82</strain>
    </source>
</reference>
<dbReference type="PROSITE" id="PS00012">
    <property type="entry name" value="PHOSPHOPANTETHEINE"/>
    <property type="match status" value="1"/>
</dbReference>
<comment type="cofactor">
    <cofactor evidence="1">
        <name>pantetheine 4'-phosphate</name>
        <dbReference type="ChEBI" id="CHEBI:47942"/>
    </cofactor>
</comment>
<dbReference type="GO" id="GO:0003824">
    <property type="term" value="F:catalytic activity"/>
    <property type="evidence" value="ECO:0007669"/>
    <property type="project" value="InterPro"/>
</dbReference>
<sequence length="691" mass="79954">MSLQPINATLYEEKTWLQYFQNPKSLPLSYEQWEISLDTDLSLLEKSILNAIDTIPNINVRYVFNDDGDLLKYPAHNALHCFKFITEEINIAEYIEQTLSSSLNLEEHSPFYAIISKTSERTLLILVIHPIIKESITFTLFLDNIKKNYVLLNPSHKPKLTHIQQLQPSYQSLYSKSQISYFILEIFKEVLSEPLITENDDFFDYGGHSLLATRVIGELLQKYKIEISFNDFFRFSTANKLANYAKQATPIIDQSSTNIPTNVDTAPLSLAQTFLWNAYTAYNFGTVYNLPFAIEFTEAINESILAEALLDIVKRHAALRTLFLIYDKQPIQKIIPENELSTYKWLWKREENKGVLLEQEADYLFDLSKELPLRVRFLDHPESKHLILSFLVHHMAIDEWSLNTIIEDLKFAYQVRTKGIEPVWKKSSNTINAYAIWQKNQGIDSNHLSYWVNHLKSSRQIQSLLVDNSHQHTTSIEASSTTLHFKDDISVKLNLIAKKYHSSLFCVLYTLIASALQEKNNLDNIVIGTSASGRNNPAFLDTVGYFTTMIAHCIQFQNQKNITTLLEKITSIISESMSYADIPITLIQEEIGINSKELLFDVYIHIHSQNALNGYFLSPENKPIYYKQLPPPKNESMFGLHFEIMDNKFTDDIQSLSMVITYQKKKYSKEFIEDIVQKIYKNINLLMIYIN</sequence>
<dbReference type="PANTHER" id="PTHR45527:SF1">
    <property type="entry name" value="FATTY ACID SYNTHASE"/>
    <property type="match status" value="1"/>
</dbReference>
<comment type="caution">
    <text evidence="5">The sequence shown here is derived from an EMBL/GenBank/DDBJ whole genome shotgun (WGS) entry which is preliminary data.</text>
</comment>
<feature type="domain" description="Carrier" evidence="4">
    <location>
        <begin position="174"/>
        <end position="249"/>
    </location>
</feature>
<evidence type="ECO:0000256" key="1">
    <source>
        <dbReference type="ARBA" id="ARBA00001957"/>
    </source>
</evidence>
<evidence type="ECO:0000313" key="5">
    <source>
        <dbReference type="EMBL" id="NEN75305.1"/>
    </source>
</evidence>
<dbReference type="GO" id="GO:0044550">
    <property type="term" value="P:secondary metabolite biosynthetic process"/>
    <property type="evidence" value="ECO:0007669"/>
    <property type="project" value="TreeGrafter"/>
</dbReference>
<gene>
    <name evidence="5" type="ORF">F9B74_03050</name>
</gene>
<evidence type="ECO:0000259" key="4">
    <source>
        <dbReference type="PROSITE" id="PS50075"/>
    </source>
</evidence>
<organism evidence="5 6">
    <name type="scientific">Pelistega ratti</name>
    <dbReference type="NCBI Taxonomy" id="2652177"/>
    <lineage>
        <taxon>Bacteria</taxon>
        <taxon>Pseudomonadati</taxon>
        <taxon>Pseudomonadota</taxon>
        <taxon>Betaproteobacteria</taxon>
        <taxon>Burkholderiales</taxon>
        <taxon>Alcaligenaceae</taxon>
        <taxon>Pelistega</taxon>
    </lineage>
</organism>
<evidence type="ECO:0000256" key="3">
    <source>
        <dbReference type="ARBA" id="ARBA00022553"/>
    </source>
</evidence>
<dbReference type="SUPFAM" id="SSF52777">
    <property type="entry name" value="CoA-dependent acyltransferases"/>
    <property type="match status" value="3"/>
</dbReference>
<dbReference type="InterPro" id="IPR009081">
    <property type="entry name" value="PP-bd_ACP"/>
</dbReference>
<dbReference type="InterPro" id="IPR006162">
    <property type="entry name" value="Ppantetheine_attach_site"/>
</dbReference>
<dbReference type="InterPro" id="IPR001242">
    <property type="entry name" value="Condensation_dom"/>
</dbReference>
<accession>A0A6L9Y538</accession>
<dbReference type="InterPro" id="IPR036736">
    <property type="entry name" value="ACP-like_sf"/>
</dbReference>
<dbReference type="EMBL" id="JAAGYR010000004">
    <property type="protein sequence ID" value="NEN75305.1"/>
    <property type="molecule type" value="Genomic_DNA"/>
</dbReference>
<dbReference type="Proteomes" id="UP000477651">
    <property type="component" value="Unassembled WGS sequence"/>
</dbReference>
<dbReference type="PANTHER" id="PTHR45527">
    <property type="entry name" value="NONRIBOSOMAL PEPTIDE SYNTHETASE"/>
    <property type="match status" value="1"/>
</dbReference>
<dbReference type="RefSeq" id="WP_163763999.1">
    <property type="nucleotide sequence ID" value="NZ_JAAGYR010000004.1"/>
</dbReference>
<dbReference type="AlphaFoldDB" id="A0A6L9Y538"/>
<protein>
    <recommendedName>
        <fullName evidence="4">Carrier domain-containing protein</fullName>
    </recommendedName>
</protein>
<proteinExistence type="predicted"/>
<keyword evidence="3" id="KW-0597">Phosphoprotein</keyword>
<dbReference type="GO" id="GO:0043041">
    <property type="term" value="P:amino acid activation for nonribosomal peptide biosynthetic process"/>
    <property type="evidence" value="ECO:0007669"/>
    <property type="project" value="TreeGrafter"/>
</dbReference>
<evidence type="ECO:0000313" key="6">
    <source>
        <dbReference type="Proteomes" id="UP000477651"/>
    </source>
</evidence>
<name>A0A6L9Y538_9BURK</name>
<dbReference type="InterPro" id="IPR023213">
    <property type="entry name" value="CAT-like_dom_sf"/>
</dbReference>
<dbReference type="SUPFAM" id="SSF47336">
    <property type="entry name" value="ACP-like"/>
    <property type="match status" value="1"/>
</dbReference>
<dbReference type="Pfam" id="PF00550">
    <property type="entry name" value="PP-binding"/>
    <property type="match status" value="1"/>
</dbReference>
<dbReference type="GO" id="GO:0031177">
    <property type="term" value="F:phosphopantetheine binding"/>
    <property type="evidence" value="ECO:0007669"/>
    <property type="project" value="TreeGrafter"/>
</dbReference>